<dbReference type="InterPro" id="IPR045857">
    <property type="entry name" value="O16G_dom_2"/>
</dbReference>
<dbReference type="SMART" id="SM00642">
    <property type="entry name" value="Aamy"/>
    <property type="match status" value="2"/>
</dbReference>
<comment type="catalytic activity">
    <reaction evidence="1">
        <text>Hydrolysis of terminal, non-reducing (1-&gt;4)-linked alpha-D-glucose residues with release of alpha-D-glucose.</text>
        <dbReference type="EC" id="3.2.1.20"/>
    </reaction>
</comment>
<protein>
    <recommendedName>
        <fullName evidence="3">alpha-glucosidase</fullName>
        <ecNumber evidence="3">3.2.1.20</ecNumber>
    </recommendedName>
</protein>
<comment type="caution">
    <text evidence="9">The sequence shown here is derived from an EMBL/GenBank/DDBJ whole genome shotgun (WGS) entry which is preliminary data.</text>
</comment>
<dbReference type="PANTHER" id="PTHR10357:SF179">
    <property type="entry name" value="NEUTRAL AND BASIC AMINO ACID TRANSPORT PROTEIN RBAT"/>
    <property type="match status" value="1"/>
</dbReference>
<dbReference type="Gene3D" id="3.20.20.80">
    <property type="entry name" value="Glycosidases"/>
    <property type="match status" value="5"/>
</dbReference>
<evidence type="ECO:0000259" key="8">
    <source>
        <dbReference type="SMART" id="SM00642"/>
    </source>
</evidence>
<feature type="compositionally biased region" description="Basic and acidic residues" evidence="6">
    <location>
        <begin position="748"/>
        <end position="760"/>
    </location>
</feature>
<reference evidence="9" key="1">
    <citation type="journal article" date="2020" name="G3 (Bethesda)">
        <title>High-Quality Assemblies for Three Invasive Social Wasps from the &lt;i&gt;Vespula&lt;/i&gt; Genus.</title>
        <authorList>
            <person name="Harrop T.W.R."/>
            <person name="Guhlin J."/>
            <person name="McLaughlin G.M."/>
            <person name="Permina E."/>
            <person name="Stockwell P."/>
            <person name="Gilligan J."/>
            <person name="Le Lec M.F."/>
            <person name="Gruber M.A.M."/>
            <person name="Quinn O."/>
            <person name="Lovegrove M."/>
            <person name="Duncan E.J."/>
            <person name="Remnant E.J."/>
            <person name="Van Eeckhoven J."/>
            <person name="Graham B."/>
            <person name="Knapp R.A."/>
            <person name="Langford K.W."/>
            <person name="Kronenberg Z."/>
            <person name="Press M.O."/>
            <person name="Eacker S.M."/>
            <person name="Wilson-Rankin E.E."/>
            <person name="Purcell J."/>
            <person name="Lester P.J."/>
            <person name="Dearden P.K."/>
        </authorList>
    </citation>
    <scope>NUCLEOTIDE SEQUENCE</scope>
    <source>
        <strain evidence="9">Marl-1</strain>
    </source>
</reference>
<sequence length="914" mass="106009">MLREFLFCTILLATGFVHGEIKNKGWWKNAVFYQIYPRSFMDSGNDGVGDLKGITSKLEHFVDAGVRGIWLSPIYASPMVDFGYDISDFKAIHPEFGTMKDFETLVAKSKKLGLKVVLDLVPNHTSDKHEWFQKYLAGEKKYKDYYIWRKGRKNDGVTPPNNWISVFSGPAWTYNATLKEWYFHQFEYRQPDLNYNNPKVRAEMEDVIRFWLRKGVDGFRIDAVPHLYERNDLLDEPRKNTTKYYEYGSHIPFNFKLITDVNQNSSASDFKRIIEAWMAHTPSTASANWVLGNHDRSRTASRYPKRDFQMTMLPMILPGVAVTYYGEEIGMVDKSDISWEDTQDPQACNAGKNKYKSQSRDPNRTPFQWDSSKNAGFSKGNRTWLPVHENYKLLNLENQKSSIQQTLYKAYRSLIQLRNSSRALQEGNLKIKVLKLQTHFCNNCEILAISREVPGETVTLFMSFSPVDYIYMKHYGHYCTTDAKMFRTVCFCSLLLATGLVHGEIKNKGWWRNAVFYQIYPRSFMDSNDDGIGDLKGITSKLEHFVDAGVRGIWLSPIYASPMIDFGYDISDFKAIHPEFGTMQDFETLVAKSKKLGLKVILDLVPNHTSDKHEWFQKYLAGEEKYKDYYIWRKGRKDDGYYEYGSHIPFNFKLITDVNHNSSATDFKRIIETWMAHTPSTGSANWVLGNHDRSRTASRYPKRAVQMTMLPMILPGVAVTYYGEEIGMSDKNDISWEDTQDPQACNAGKDKYQSRSRDPNRTPFQWDNSTNAGFSKGNRTWLPVHESYKLLNLENQKNIVGPSVYKVYRSLIQLRNSSRALQEGNLRMNVVKFNTHFCYNCEMLVINREIPGESVTFFMSFSPVLDIFVELNKYMTLYNETYVEADGYYEERHKPYWNNLNLPPFQGAVVSSKN</sequence>
<dbReference type="Gene3D" id="3.90.400.10">
    <property type="entry name" value="Oligo-1,6-glucosidase, Domain 2"/>
    <property type="match status" value="1"/>
</dbReference>
<keyword evidence="7" id="KW-0732">Signal</keyword>
<evidence type="ECO:0000256" key="2">
    <source>
        <dbReference type="ARBA" id="ARBA00008061"/>
    </source>
</evidence>
<organism evidence="9 10">
    <name type="scientific">Vespula vulgaris</name>
    <name type="common">Yellow jacket</name>
    <name type="synonym">Wasp</name>
    <dbReference type="NCBI Taxonomy" id="7454"/>
    <lineage>
        <taxon>Eukaryota</taxon>
        <taxon>Metazoa</taxon>
        <taxon>Ecdysozoa</taxon>
        <taxon>Arthropoda</taxon>
        <taxon>Hexapoda</taxon>
        <taxon>Insecta</taxon>
        <taxon>Pterygota</taxon>
        <taxon>Neoptera</taxon>
        <taxon>Endopterygota</taxon>
        <taxon>Hymenoptera</taxon>
        <taxon>Apocrita</taxon>
        <taxon>Aculeata</taxon>
        <taxon>Vespoidea</taxon>
        <taxon>Vespidae</taxon>
        <taxon>Vespinae</taxon>
        <taxon>Vespula</taxon>
    </lineage>
</organism>
<dbReference type="SUPFAM" id="SSF51445">
    <property type="entry name" value="(Trans)glycosidases"/>
    <property type="match status" value="2"/>
</dbReference>
<gene>
    <name evidence="9" type="ORF">HZH66_009528</name>
</gene>
<evidence type="ECO:0000313" key="10">
    <source>
        <dbReference type="Proteomes" id="UP000614350"/>
    </source>
</evidence>
<keyword evidence="5" id="KW-0326">Glycosidase</keyword>
<feature type="signal peptide" evidence="7">
    <location>
        <begin position="1"/>
        <end position="19"/>
    </location>
</feature>
<name>A0A834JLG4_VESVU</name>
<keyword evidence="4" id="KW-0325">Glycoprotein</keyword>
<dbReference type="CDD" id="cd11328">
    <property type="entry name" value="AmyAc_maltase"/>
    <property type="match status" value="1"/>
</dbReference>
<dbReference type="GO" id="GO:0005975">
    <property type="term" value="P:carbohydrate metabolic process"/>
    <property type="evidence" value="ECO:0007669"/>
    <property type="project" value="InterPro"/>
</dbReference>
<evidence type="ECO:0000256" key="1">
    <source>
        <dbReference type="ARBA" id="ARBA00001657"/>
    </source>
</evidence>
<keyword evidence="5" id="KW-0378">Hydrolase</keyword>
<dbReference type="InterPro" id="IPR006047">
    <property type="entry name" value="GH13_cat_dom"/>
</dbReference>
<feature type="region of interest" description="Disordered" evidence="6">
    <location>
        <begin position="733"/>
        <end position="771"/>
    </location>
</feature>
<dbReference type="PANTHER" id="PTHR10357">
    <property type="entry name" value="ALPHA-AMYLASE FAMILY MEMBER"/>
    <property type="match status" value="1"/>
</dbReference>
<feature type="compositionally biased region" description="Polar residues" evidence="6">
    <location>
        <begin position="365"/>
        <end position="374"/>
    </location>
</feature>
<dbReference type="InterPro" id="IPR017853">
    <property type="entry name" value="GH"/>
</dbReference>
<evidence type="ECO:0000256" key="3">
    <source>
        <dbReference type="ARBA" id="ARBA00012741"/>
    </source>
</evidence>
<evidence type="ECO:0000256" key="5">
    <source>
        <dbReference type="ARBA" id="ARBA00023295"/>
    </source>
</evidence>
<dbReference type="AlphaFoldDB" id="A0A834JLG4"/>
<feature type="chain" id="PRO_5032434185" description="alpha-glucosidase" evidence="7">
    <location>
        <begin position="20"/>
        <end position="914"/>
    </location>
</feature>
<evidence type="ECO:0000313" key="9">
    <source>
        <dbReference type="EMBL" id="KAF7391048.1"/>
    </source>
</evidence>
<dbReference type="EMBL" id="JACSEA010000010">
    <property type="protein sequence ID" value="KAF7391048.1"/>
    <property type="molecule type" value="Genomic_DNA"/>
</dbReference>
<dbReference type="EC" id="3.2.1.20" evidence="3"/>
<comment type="similarity">
    <text evidence="2">Belongs to the glycosyl hydrolase 13 family.</text>
</comment>
<accession>A0A834JLG4</accession>
<keyword evidence="10" id="KW-1185">Reference proteome</keyword>
<feature type="domain" description="Glycosyl hydrolase family 13 catalytic" evidence="8">
    <location>
        <begin position="34"/>
        <end position="364"/>
    </location>
</feature>
<dbReference type="Proteomes" id="UP000614350">
    <property type="component" value="Unassembled WGS sequence"/>
</dbReference>
<evidence type="ECO:0000256" key="7">
    <source>
        <dbReference type="SAM" id="SignalP"/>
    </source>
</evidence>
<dbReference type="Pfam" id="PF00128">
    <property type="entry name" value="Alpha-amylase"/>
    <property type="match status" value="4"/>
</dbReference>
<evidence type="ECO:0000256" key="4">
    <source>
        <dbReference type="ARBA" id="ARBA00023180"/>
    </source>
</evidence>
<feature type="compositionally biased region" description="Polar residues" evidence="6">
    <location>
        <begin position="762"/>
        <end position="771"/>
    </location>
</feature>
<feature type="region of interest" description="Disordered" evidence="6">
    <location>
        <begin position="347"/>
        <end position="374"/>
    </location>
</feature>
<proteinExistence type="inferred from homology"/>
<dbReference type="FunFam" id="3.90.400.10:FF:000001">
    <property type="entry name" value="Maltase A3, isoform A"/>
    <property type="match status" value="1"/>
</dbReference>
<dbReference type="GO" id="GO:0004558">
    <property type="term" value="F:alpha-1,4-glucosidase activity"/>
    <property type="evidence" value="ECO:0007669"/>
    <property type="project" value="UniProtKB-EC"/>
</dbReference>
<feature type="domain" description="Glycosyl hydrolase family 13 catalytic" evidence="8">
    <location>
        <begin position="518"/>
        <end position="761"/>
    </location>
</feature>
<evidence type="ECO:0000256" key="6">
    <source>
        <dbReference type="SAM" id="MobiDB-lite"/>
    </source>
</evidence>